<feature type="transmembrane region" description="Helical" evidence="1">
    <location>
        <begin position="122"/>
        <end position="143"/>
    </location>
</feature>
<evidence type="ECO:0008006" key="4">
    <source>
        <dbReference type="Google" id="ProtNLM"/>
    </source>
</evidence>
<evidence type="ECO:0000313" key="2">
    <source>
        <dbReference type="EMBL" id="SFH64511.1"/>
    </source>
</evidence>
<feature type="transmembrane region" description="Helical" evidence="1">
    <location>
        <begin position="176"/>
        <end position="194"/>
    </location>
</feature>
<gene>
    <name evidence="2" type="ORF">SAMN04487959_10751</name>
</gene>
<evidence type="ECO:0000313" key="3">
    <source>
        <dbReference type="Proteomes" id="UP000199040"/>
    </source>
</evidence>
<dbReference type="EMBL" id="FOPY01000007">
    <property type="protein sequence ID" value="SFH64511.1"/>
    <property type="molecule type" value="Genomic_DNA"/>
</dbReference>
<keyword evidence="1" id="KW-0472">Membrane</keyword>
<dbReference type="InterPro" id="IPR014509">
    <property type="entry name" value="YjdF-like"/>
</dbReference>
<accession>A0A1I3BRX4</accession>
<organism evidence="2 3">
    <name type="scientific">Modicisalibacter xianhensis</name>
    <dbReference type="NCBI Taxonomy" id="442341"/>
    <lineage>
        <taxon>Bacteria</taxon>
        <taxon>Pseudomonadati</taxon>
        <taxon>Pseudomonadota</taxon>
        <taxon>Gammaproteobacteria</taxon>
        <taxon>Oceanospirillales</taxon>
        <taxon>Halomonadaceae</taxon>
        <taxon>Modicisalibacter</taxon>
    </lineage>
</organism>
<evidence type="ECO:0000256" key="1">
    <source>
        <dbReference type="SAM" id="Phobius"/>
    </source>
</evidence>
<protein>
    <recommendedName>
        <fullName evidence="4">Membrane protein YjdF</fullName>
    </recommendedName>
</protein>
<dbReference type="Proteomes" id="UP000199040">
    <property type="component" value="Unassembled WGS sequence"/>
</dbReference>
<feature type="transmembrane region" description="Helical" evidence="1">
    <location>
        <begin position="91"/>
        <end position="110"/>
    </location>
</feature>
<name>A0A1I3BRX4_9GAMM</name>
<keyword evidence="1" id="KW-0812">Transmembrane</keyword>
<dbReference type="Pfam" id="PF09997">
    <property type="entry name" value="DUF2238"/>
    <property type="match status" value="1"/>
</dbReference>
<reference evidence="2 3" key="1">
    <citation type="submission" date="2016-10" db="EMBL/GenBank/DDBJ databases">
        <authorList>
            <person name="de Groot N.N."/>
        </authorList>
    </citation>
    <scope>NUCLEOTIDE SEQUENCE [LARGE SCALE GENOMIC DNA]</scope>
    <source>
        <strain evidence="2 3">CGMCC 1.6848</strain>
    </source>
</reference>
<proteinExistence type="predicted"/>
<sequence length="222" mass="25424">MRGSRPHRWITHALQACLVVEALLALMNRQWYLAFVSLLVVLITFFPLLFERQFRIRTPPPLQLLTFGFVIAALLLGEGRGFYSRFWWWDIALHTVAGGLFSAVGFLLAYGGNGMRRVEDSIIKPGFIALFALMFSLGMGVFWEIFEFSMDSLFGTRMQRATQGNSSGLTDTMWDLVMNTLGALVVSALGWRCLKYAEQGIFLKDWIDTFIERNPRLFRKPH</sequence>
<keyword evidence="3" id="KW-1185">Reference proteome</keyword>
<feature type="transmembrane region" description="Helical" evidence="1">
    <location>
        <begin position="62"/>
        <end position="79"/>
    </location>
</feature>
<dbReference type="AlphaFoldDB" id="A0A1I3BRX4"/>
<keyword evidence="1" id="KW-1133">Transmembrane helix</keyword>
<dbReference type="RefSeq" id="WP_092846126.1">
    <property type="nucleotide sequence ID" value="NZ_FOPY01000007.1"/>
</dbReference>
<dbReference type="STRING" id="442341.SAMN04487959_10751"/>
<feature type="transmembrane region" description="Helical" evidence="1">
    <location>
        <begin position="32"/>
        <end position="50"/>
    </location>
</feature>